<keyword evidence="2" id="KW-0810">Translation regulation</keyword>
<dbReference type="GO" id="GO:0042256">
    <property type="term" value="P:cytosolic ribosome assembly"/>
    <property type="evidence" value="ECO:0007669"/>
    <property type="project" value="UniProtKB-UniRule"/>
</dbReference>
<evidence type="ECO:0000313" key="3">
    <source>
        <dbReference type="EMBL" id="QEC67676.1"/>
    </source>
</evidence>
<dbReference type="OrthoDB" id="9793681at2"/>
<sequence>METLSLLANRKKPGLTRLTRNSKIFKSIITAIQQKKGEQIVSLDLRKIPEAVADFFVICQATSNTQVKAIADNIEDVVKKNCGENPYKHEGQQASQWILIDYVNIVVHVMQPETRKFYKLEEMWSDAALTEHNDG</sequence>
<evidence type="ECO:0000256" key="2">
    <source>
        <dbReference type="HAMAP-Rule" id="MF_01477"/>
    </source>
</evidence>
<dbReference type="GO" id="GO:0005737">
    <property type="term" value="C:cytoplasm"/>
    <property type="evidence" value="ECO:0007669"/>
    <property type="project" value="UniProtKB-SubCell"/>
</dbReference>
<dbReference type="EMBL" id="CP042435">
    <property type="protein sequence ID" value="QEC67676.1"/>
    <property type="molecule type" value="Genomic_DNA"/>
</dbReference>
<protein>
    <recommendedName>
        <fullName evidence="2">Ribosomal silencing factor RsfS</fullName>
    </recommendedName>
</protein>
<dbReference type="GO" id="GO:0043023">
    <property type="term" value="F:ribosomal large subunit binding"/>
    <property type="evidence" value="ECO:0007669"/>
    <property type="project" value="TreeGrafter"/>
</dbReference>
<evidence type="ECO:0000256" key="1">
    <source>
        <dbReference type="ARBA" id="ARBA00010574"/>
    </source>
</evidence>
<comment type="subcellular location">
    <subcellularLocation>
        <location evidence="2">Cytoplasm</location>
    </subcellularLocation>
</comment>
<name>A0A5B8VAF3_9BACT</name>
<dbReference type="NCBIfam" id="TIGR00090">
    <property type="entry name" value="rsfS_iojap_ybeB"/>
    <property type="match status" value="1"/>
</dbReference>
<comment type="similarity">
    <text evidence="1 2">Belongs to the Iojap/RsfS family.</text>
</comment>
<dbReference type="InterPro" id="IPR043519">
    <property type="entry name" value="NT_sf"/>
</dbReference>
<dbReference type="AlphaFoldDB" id="A0A5B8VAF3"/>
<comment type="function">
    <text evidence="2">Functions as a ribosomal silencing factor. Interacts with ribosomal protein uL14 (rplN), blocking formation of intersubunit bridge B8. Prevents association of the 30S and 50S ribosomal subunits and the formation of functional ribosomes, thus repressing translation.</text>
</comment>
<dbReference type="PANTHER" id="PTHR21043:SF0">
    <property type="entry name" value="MITOCHONDRIAL ASSEMBLY OF RIBOSOMAL LARGE SUBUNIT PROTEIN 1"/>
    <property type="match status" value="1"/>
</dbReference>
<keyword evidence="2" id="KW-0678">Repressor</keyword>
<dbReference type="GO" id="GO:0090071">
    <property type="term" value="P:negative regulation of ribosome biogenesis"/>
    <property type="evidence" value="ECO:0007669"/>
    <property type="project" value="UniProtKB-UniRule"/>
</dbReference>
<dbReference type="Gene3D" id="3.30.460.10">
    <property type="entry name" value="Beta Polymerase, domain 2"/>
    <property type="match status" value="1"/>
</dbReference>
<keyword evidence="4" id="KW-1185">Reference proteome</keyword>
<dbReference type="SUPFAM" id="SSF81301">
    <property type="entry name" value="Nucleotidyltransferase"/>
    <property type="match status" value="1"/>
</dbReference>
<organism evidence="3 4">
    <name type="scientific">Panacibacter ginsenosidivorans</name>
    <dbReference type="NCBI Taxonomy" id="1813871"/>
    <lineage>
        <taxon>Bacteria</taxon>
        <taxon>Pseudomonadati</taxon>
        <taxon>Bacteroidota</taxon>
        <taxon>Chitinophagia</taxon>
        <taxon>Chitinophagales</taxon>
        <taxon>Chitinophagaceae</taxon>
        <taxon>Panacibacter</taxon>
    </lineage>
</organism>
<evidence type="ECO:0000313" key="4">
    <source>
        <dbReference type="Proteomes" id="UP000321533"/>
    </source>
</evidence>
<reference evidence="3 4" key="1">
    <citation type="journal article" date="2016" name="Int. J. Syst. Evol. Microbiol.">
        <title>Panacibacter ginsenosidivorans gen. nov., sp. nov., with ginsenoside converting activity isolated from soil of a ginseng field.</title>
        <authorList>
            <person name="Siddiqi M.Z."/>
            <person name="Muhammad Shafi S."/>
            <person name="Choi K.D."/>
            <person name="Im W.T."/>
        </authorList>
    </citation>
    <scope>NUCLEOTIDE SEQUENCE [LARGE SCALE GENOMIC DNA]</scope>
    <source>
        <strain evidence="3 4">Gsoil1550</strain>
    </source>
</reference>
<dbReference type="RefSeq" id="WP_147189483.1">
    <property type="nucleotide sequence ID" value="NZ_CP042435.1"/>
</dbReference>
<comment type="subunit">
    <text evidence="2">Interacts with ribosomal protein uL14 (rplN).</text>
</comment>
<proteinExistence type="inferred from homology"/>
<dbReference type="PANTHER" id="PTHR21043">
    <property type="entry name" value="IOJAP SUPERFAMILY ORTHOLOG"/>
    <property type="match status" value="1"/>
</dbReference>
<dbReference type="Pfam" id="PF02410">
    <property type="entry name" value="RsfS"/>
    <property type="match status" value="1"/>
</dbReference>
<keyword evidence="2" id="KW-0963">Cytoplasm</keyword>
<accession>A0A5B8VAF3</accession>
<dbReference type="Proteomes" id="UP000321533">
    <property type="component" value="Chromosome"/>
</dbReference>
<dbReference type="GO" id="GO:0017148">
    <property type="term" value="P:negative regulation of translation"/>
    <property type="evidence" value="ECO:0007669"/>
    <property type="project" value="UniProtKB-UniRule"/>
</dbReference>
<dbReference type="HAMAP" id="MF_01477">
    <property type="entry name" value="Iojap_RsfS"/>
    <property type="match status" value="1"/>
</dbReference>
<dbReference type="KEGG" id="pgin:FRZ67_10370"/>
<gene>
    <name evidence="2 3" type="primary">rsfS</name>
    <name evidence="3" type="ORF">FRZ67_10370</name>
</gene>
<dbReference type="InterPro" id="IPR004394">
    <property type="entry name" value="Iojap/RsfS/C7orf30"/>
</dbReference>